<evidence type="ECO:0000256" key="1">
    <source>
        <dbReference type="SAM" id="Phobius"/>
    </source>
</evidence>
<dbReference type="PANTHER" id="PTHR47755:SF1">
    <property type="entry name" value="CELL DIVISION PROTEIN FTSX"/>
    <property type="match status" value="1"/>
</dbReference>
<keyword evidence="1" id="KW-1133">Transmembrane helix</keyword>
<accession>A0AAW5R073</accession>
<dbReference type="RefSeq" id="WP_261615828.1">
    <property type="nucleotide sequence ID" value="NZ_JALIDZ010000004.1"/>
</dbReference>
<sequence>MALPAERDDLNDETDRSDVYDGFGPAAAIVPASGVSGRALFFVLAIMSFLACITVGTVTVIASAAADWRSDISGEITVQIRPLDGVDTLAAIDKALAVILETDGIESARALSEQELRDLLEPWLGAGVDLEELPVPRLIVVEIDRAAPPDFVELRQRLTGAVPAASLDDHQLWQGRLAVMANTLAVSGAAILVLVLVATVLSVVFATRGAMATNRDIVEVLHLVGAKEAFIAHEFERHFLRLGFRGGLAGGIAATIAFAAIRWISAQFTATPAGDQFDALFGGISIGWAAFVGIALTVLLVAALTAMSSRLTVFHFLKVFD</sequence>
<name>A0AAW5R073_9HYPH</name>
<dbReference type="GO" id="GO:0032153">
    <property type="term" value="C:cell division site"/>
    <property type="evidence" value="ECO:0007669"/>
    <property type="project" value="TreeGrafter"/>
</dbReference>
<dbReference type="InterPro" id="IPR004513">
    <property type="entry name" value="FtsX"/>
</dbReference>
<feature type="transmembrane region" description="Helical" evidence="1">
    <location>
        <begin position="242"/>
        <end position="264"/>
    </location>
</feature>
<evidence type="ECO:0000313" key="2">
    <source>
        <dbReference type="EMBL" id="MCT8972263.1"/>
    </source>
</evidence>
<proteinExistence type="predicted"/>
<protein>
    <submittedName>
        <fullName evidence="2">ABC transporter permease</fullName>
    </submittedName>
</protein>
<dbReference type="GO" id="GO:0051301">
    <property type="term" value="P:cell division"/>
    <property type="evidence" value="ECO:0007669"/>
    <property type="project" value="InterPro"/>
</dbReference>
<keyword evidence="3" id="KW-1185">Reference proteome</keyword>
<reference evidence="2 3" key="1">
    <citation type="submission" date="2022-04" db="EMBL/GenBank/DDBJ databases">
        <authorList>
            <person name="Ye Y.-Q."/>
            <person name="Du Z.-J."/>
        </authorList>
    </citation>
    <scope>NUCLEOTIDE SEQUENCE [LARGE SCALE GENOMIC DNA]</scope>
    <source>
        <strain evidence="2 3">A6E488</strain>
    </source>
</reference>
<feature type="transmembrane region" description="Helical" evidence="1">
    <location>
        <begin position="39"/>
        <end position="65"/>
    </location>
</feature>
<dbReference type="GO" id="GO:0016020">
    <property type="term" value="C:membrane"/>
    <property type="evidence" value="ECO:0007669"/>
    <property type="project" value="InterPro"/>
</dbReference>
<keyword evidence="1" id="KW-0472">Membrane</keyword>
<feature type="transmembrane region" description="Helical" evidence="1">
    <location>
        <begin position="184"/>
        <end position="206"/>
    </location>
</feature>
<evidence type="ECO:0000313" key="3">
    <source>
        <dbReference type="Proteomes" id="UP001320898"/>
    </source>
</evidence>
<dbReference type="PANTHER" id="PTHR47755">
    <property type="entry name" value="CELL DIVISION PROTEIN FTSX"/>
    <property type="match status" value="1"/>
</dbReference>
<dbReference type="Proteomes" id="UP001320898">
    <property type="component" value="Unassembled WGS sequence"/>
</dbReference>
<organism evidence="2 3">
    <name type="scientific">Microbaculum marinisediminis</name>
    <dbReference type="NCBI Taxonomy" id="2931392"/>
    <lineage>
        <taxon>Bacteria</taxon>
        <taxon>Pseudomonadati</taxon>
        <taxon>Pseudomonadota</taxon>
        <taxon>Alphaproteobacteria</taxon>
        <taxon>Hyphomicrobiales</taxon>
        <taxon>Tepidamorphaceae</taxon>
        <taxon>Microbaculum</taxon>
    </lineage>
</organism>
<keyword evidence="1" id="KW-0812">Transmembrane</keyword>
<feature type="transmembrane region" description="Helical" evidence="1">
    <location>
        <begin position="284"/>
        <end position="307"/>
    </location>
</feature>
<dbReference type="AlphaFoldDB" id="A0AAW5R073"/>
<dbReference type="EMBL" id="JALIDZ010000004">
    <property type="protein sequence ID" value="MCT8972263.1"/>
    <property type="molecule type" value="Genomic_DNA"/>
</dbReference>
<gene>
    <name evidence="2" type="ORF">MUB46_10375</name>
</gene>
<comment type="caution">
    <text evidence="2">The sequence shown here is derived from an EMBL/GenBank/DDBJ whole genome shotgun (WGS) entry which is preliminary data.</text>
</comment>